<organism evidence="2 3">
    <name type="scientific">Cryptolaemus montrouzieri</name>
    <dbReference type="NCBI Taxonomy" id="559131"/>
    <lineage>
        <taxon>Eukaryota</taxon>
        <taxon>Metazoa</taxon>
        <taxon>Ecdysozoa</taxon>
        <taxon>Arthropoda</taxon>
        <taxon>Hexapoda</taxon>
        <taxon>Insecta</taxon>
        <taxon>Pterygota</taxon>
        <taxon>Neoptera</taxon>
        <taxon>Endopterygota</taxon>
        <taxon>Coleoptera</taxon>
        <taxon>Polyphaga</taxon>
        <taxon>Cucujiformia</taxon>
        <taxon>Coccinelloidea</taxon>
        <taxon>Coccinellidae</taxon>
        <taxon>Scymninae</taxon>
        <taxon>Scymnini</taxon>
        <taxon>Cryptolaemus</taxon>
    </lineage>
</organism>
<evidence type="ECO:0000313" key="3">
    <source>
        <dbReference type="Proteomes" id="UP001516400"/>
    </source>
</evidence>
<dbReference type="InterPro" id="IPR036691">
    <property type="entry name" value="Endo/exonu/phosph_ase_sf"/>
</dbReference>
<protein>
    <submittedName>
        <fullName evidence="2">Uncharacterized protein</fullName>
    </submittedName>
</protein>
<dbReference type="Gene3D" id="3.60.10.10">
    <property type="entry name" value="Endonuclease/exonuclease/phosphatase"/>
    <property type="match status" value="1"/>
</dbReference>
<gene>
    <name evidence="2" type="ORF">HHI36_005421</name>
</gene>
<dbReference type="SUPFAM" id="SSF56219">
    <property type="entry name" value="DNase I-like"/>
    <property type="match status" value="1"/>
</dbReference>
<proteinExistence type="predicted"/>
<dbReference type="Proteomes" id="UP001516400">
    <property type="component" value="Unassembled WGS sequence"/>
</dbReference>
<dbReference type="AlphaFoldDB" id="A0ABD2NUK4"/>
<reference evidence="2 3" key="1">
    <citation type="journal article" date="2021" name="BMC Biol.">
        <title>Horizontally acquired antibacterial genes associated with adaptive radiation of ladybird beetles.</title>
        <authorList>
            <person name="Li H.S."/>
            <person name="Tang X.F."/>
            <person name="Huang Y.H."/>
            <person name="Xu Z.Y."/>
            <person name="Chen M.L."/>
            <person name="Du X.Y."/>
            <person name="Qiu B.Y."/>
            <person name="Chen P.T."/>
            <person name="Zhang W."/>
            <person name="Slipinski A."/>
            <person name="Escalona H.E."/>
            <person name="Waterhouse R.M."/>
            <person name="Zwick A."/>
            <person name="Pang H."/>
        </authorList>
    </citation>
    <scope>NUCLEOTIDE SEQUENCE [LARGE SCALE GENOMIC DNA]</scope>
    <source>
        <strain evidence="2">SYSU2018</strain>
    </source>
</reference>
<comment type="caution">
    <text evidence="2">The sequence shown here is derived from an EMBL/GenBank/DDBJ whole genome shotgun (WGS) entry which is preliminary data.</text>
</comment>
<sequence>MVVNEMDHTSCINEMNNLKTIINCRNETIGELKENNKLLEDKISLTEKLGYVSTSFSAKQKHNKNNPPPNYEKNKSAIVTDGTQHQRQGLVTRRNLQFEYMSIILTKIRLFMIKKVMPRAVTWIRNKKPILRKVKSGRQWFEENLEGTKEQKLSMEQMTEKKKASQKNHGYSLGQVSHQSAPMFRIAAVNVQCLTNKKPLMELFLKKYNCHLFCVTEHWCNASNINLMQFEEYDIIANFTRKQSSCGGSLEEAAIVKLTLWIVGGFVWSGVKNVVQ</sequence>
<keyword evidence="3" id="KW-1185">Reference proteome</keyword>
<evidence type="ECO:0000313" key="2">
    <source>
        <dbReference type="EMBL" id="KAL3282227.1"/>
    </source>
</evidence>
<name>A0ABD2NUK4_9CUCU</name>
<dbReference type="EMBL" id="JABFTP020000144">
    <property type="protein sequence ID" value="KAL3282227.1"/>
    <property type="molecule type" value="Genomic_DNA"/>
</dbReference>
<accession>A0ABD2NUK4</accession>
<evidence type="ECO:0000256" key="1">
    <source>
        <dbReference type="SAM" id="MobiDB-lite"/>
    </source>
</evidence>
<feature type="region of interest" description="Disordered" evidence="1">
    <location>
        <begin position="56"/>
        <end position="75"/>
    </location>
</feature>